<evidence type="ECO:0000313" key="4">
    <source>
        <dbReference type="Proteomes" id="UP000001557"/>
    </source>
</evidence>
<protein>
    <submittedName>
        <fullName evidence="3">Phage integrase family protein</fullName>
    </submittedName>
</protein>
<accession>A3D4Z3</accession>
<name>A3D4Z3_SHEB5</name>
<organism evidence="3 4">
    <name type="scientific">Shewanella baltica (strain OS155 / ATCC BAA-1091)</name>
    <dbReference type="NCBI Taxonomy" id="325240"/>
    <lineage>
        <taxon>Bacteria</taxon>
        <taxon>Pseudomonadati</taxon>
        <taxon>Pseudomonadota</taxon>
        <taxon>Gammaproteobacteria</taxon>
        <taxon>Alteromonadales</taxon>
        <taxon>Shewanellaceae</taxon>
        <taxon>Shewanella</taxon>
    </lineage>
</organism>
<evidence type="ECO:0000313" key="3">
    <source>
        <dbReference type="EMBL" id="ABN61806.1"/>
    </source>
</evidence>
<reference evidence="3 4" key="1">
    <citation type="submission" date="2007-02" db="EMBL/GenBank/DDBJ databases">
        <title>Complete sequence of chromosome of Shewanella baltica OS155.</title>
        <authorList>
            <consortium name="US DOE Joint Genome Institute"/>
            <person name="Copeland A."/>
            <person name="Lucas S."/>
            <person name="Lapidus A."/>
            <person name="Barry K."/>
            <person name="Detter J.C."/>
            <person name="Glavina del Rio T."/>
            <person name="Hammon N."/>
            <person name="Israni S."/>
            <person name="Dalin E."/>
            <person name="Tice H."/>
            <person name="Pitluck S."/>
            <person name="Sims D.R."/>
            <person name="Brettin T."/>
            <person name="Bruce D."/>
            <person name="Han C."/>
            <person name="Tapia R."/>
            <person name="Brainard J."/>
            <person name="Schmutz J."/>
            <person name="Larimer F."/>
            <person name="Land M."/>
            <person name="Hauser L."/>
            <person name="Kyrpides N."/>
            <person name="Mikhailova N."/>
            <person name="Brettar I."/>
            <person name="Klappenbach J."/>
            <person name="Konstantinidis K."/>
            <person name="Rodrigues J."/>
            <person name="Tiedje J."/>
            <person name="Richardson P."/>
        </authorList>
    </citation>
    <scope>NUCLEOTIDE SEQUENCE [LARGE SCALE GENOMIC DNA]</scope>
    <source>
        <strain evidence="4">OS155 / ATCC BAA-1091</strain>
    </source>
</reference>
<dbReference type="PROSITE" id="PS51898">
    <property type="entry name" value="TYR_RECOMBINASE"/>
    <property type="match status" value="1"/>
</dbReference>
<feature type="domain" description="Tyr recombinase" evidence="2">
    <location>
        <begin position="477"/>
        <end position="683"/>
    </location>
</feature>
<dbReference type="InterPro" id="IPR013762">
    <property type="entry name" value="Integrase-like_cat_sf"/>
</dbReference>
<dbReference type="CDD" id="cd00397">
    <property type="entry name" value="DNA_BRE_C"/>
    <property type="match status" value="1"/>
</dbReference>
<dbReference type="HOGENOM" id="CLU_297330_0_0_6"/>
<keyword evidence="4" id="KW-1185">Reference proteome</keyword>
<keyword evidence="1" id="KW-0233">DNA recombination</keyword>
<dbReference type="GO" id="GO:0003677">
    <property type="term" value="F:DNA binding"/>
    <property type="evidence" value="ECO:0007669"/>
    <property type="project" value="InterPro"/>
</dbReference>
<dbReference type="GO" id="GO:0015074">
    <property type="term" value="P:DNA integration"/>
    <property type="evidence" value="ECO:0007669"/>
    <property type="project" value="InterPro"/>
</dbReference>
<dbReference type="EMBL" id="CP000563">
    <property type="protein sequence ID" value="ABN61806.1"/>
    <property type="molecule type" value="Genomic_DNA"/>
</dbReference>
<proteinExistence type="predicted"/>
<dbReference type="STRING" id="325240.Sbal_2312"/>
<sequence>MGHQSRTAARQKSHITIIKQALAVLEHHLPELFETPPKYDRFSAVWPQVDSELRKALKSETAYRRGYAFICRQLETGNRQGLWQINLPSDYLTLRRVRPLRNLTWQHNTSDFASKIDGSLDKLDKTSDPQQCFARLLMSCICYGGLNRPALWPALAKALTDYRPLNGNKDLCWLTLRPTPGKKFASNVYTVQDDLGPNKAQVEVHFFPDPISLGLIKPFLNSRTRSWRPPKSIKQCLEIIKSELKLILPIKQFQQGGICFAEAQPDVELPQVLVEYSLGRQKSASLPNAYWFRLFKGATGSCNVRNFAQFKKWYNPIQTDSSVTSPSHRFKLGNRYLLNQIREIFKQNNANPQGKRQVVLHLQELTQASLSPNEELLLKWLIHHLTTEKNEVSTANRYFGAIGGHWLAATAGVDLYSLSSDDFIELYQEIMNRTDTQHELHYKARRFENLHLFAQQEFDLPPLNQPLSEGSDITPHVSAAIVDEALFSALLRQIDYIDDLDHAAKRMLKCYLLIAYRTGLRPGEVAKLRLKDIEPSSVGWLFVRESRHGHNKTDSALRKVPLFPLLTDNEKSLMESYLRDRLMACRKRYNELLFHAEGNPFEVVNTGQISLMVKEILSQLTGGIYYRLYHLRHTALSRLQLLAHDDLITLPEVIKAMLPYPPSQKWTISKLIFGEGRLRDRYSALAVFAGHSSPDITFRSYLHFTDLLLGCHLAVNAQEIPEETANIALGVRPHRYKVMQKSGNITPVRLLPFFRKRLVPFMGPVSSIRQGIILEKNEVEKSSHYIQALAVLRGIERGHEYQEVALQYRLTPELVKRWIDAATALRMLKTPRGIDRLFSKRRCNALLPAEPTDIADRKDISSALQACRELKSTPEGKVELQWAIQYCLTHTTSSHTSIFFDKETEFQRFMAVVSKLFTWKRWHLKLHYQYGKPYNQWKCHHNIQITCYTLQKKNEYPEGSGALFLRHANEQKHIKKRGDETISKYSSSALKTLFHQLAIILFKAEQIKQWEQR</sequence>
<dbReference type="Proteomes" id="UP000001557">
    <property type="component" value="Chromosome"/>
</dbReference>
<dbReference type="Gene3D" id="1.10.443.10">
    <property type="entry name" value="Intergrase catalytic core"/>
    <property type="match status" value="1"/>
</dbReference>
<dbReference type="InterPro" id="IPR002104">
    <property type="entry name" value="Integrase_catalytic"/>
</dbReference>
<dbReference type="Pfam" id="PF00589">
    <property type="entry name" value="Phage_integrase"/>
    <property type="match status" value="1"/>
</dbReference>
<evidence type="ECO:0000259" key="2">
    <source>
        <dbReference type="PROSITE" id="PS51898"/>
    </source>
</evidence>
<dbReference type="GO" id="GO:0006310">
    <property type="term" value="P:DNA recombination"/>
    <property type="evidence" value="ECO:0007669"/>
    <property type="project" value="UniProtKB-KW"/>
</dbReference>
<gene>
    <name evidence="3" type="ordered locus">Sbal_2312</name>
</gene>
<dbReference type="AlphaFoldDB" id="A3D4Z3"/>
<dbReference type="SUPFAM" id="SSF56349">
    <property type="entry name" value="DNA breaking-rejoining enzymes"/>
    <property type="match status" value="1"/>
</dbReference>
<evidence type="ECO:0000256" key="1">
    <source>
        <dbReference type="ARBA" id="ARBA00023172"/>
    </source>
</evidence>
<dbReference type="KEGG" id="sbl:Sbal_2312"/>
<dbReference type="InterPro" id="IPR011010">
    <property type="entry name" value="DNA_brk_join_enz"/>
</dbReference>